<dbReference type="OMA" id="HYKGHRR"/>
<dbReference type="InterPro" id="IPR036047">
    <property type="entry name" value="F-box-like_dom_sf"/>
</dbReference>
<feature type="region of interest" description="Disordered" evidence="3">
    <location>
        <begin position="199"/>
        <end position="222"/>
    </location>
</feature>
<dbReference type="EnsemblPlants" id="KQL14752">
    <property type="protein sequence ID" value="KQL14752"/>
    <property type="gene ID" value="SETIT_021669mg"/>
</dbReference>
<evidence type="ECO:0000313" key="6">
    <source>
        <dbReference type="Proteomes" id="UP000004995"/>
    </source>
</evidence>
<evidence type="ECO:0000256" key="2">
    <source>
        <dbReference type="RuleBase" id="RU361125"/>
    </source>
</evidence>
<dbReference type="eggNOG" id="KOG2502">
    <property type="taxonomic scope" value="Eukaryota"/>
</dbReference>
<evidence type="ECO:0000256" key="1">
    <source>
        <dbReference type="ARBA" id="ARBA00007129"/>
    </source>
</evidence>
<dbReference type="InterPro" id="IPR000007">
    <property type="entry name" value="Tubby_C"/>
</dbReference>
<dbReference type="Gene3D" id="3.20.90.10">
    <property type="entry name" value="Tubby Protein, Chain A"/>
    <property type="match status" value="1"/>
</dbReference>
<dbReference type="Pfam" id="PF01167">
    <property type="entry name" value="Tub"/>
    <property type="match status" value="1"/>
</dbReference>
<comment type="similarity">
    <text evidence="1 2">Belongs to the TUB family.</text>
</comment>
<dbReference type="STRING" id="4555.K3Z551"/>
<evidence type="ECO:0000313" key="5">
    <source>
        <dbReference type="EnsemblPlants" id="KQL14752"/>
    </source>
</evidence>
<organism evidence="5 6">
    <name type="scientific">Setaria italica</name>
    <name type="common">Foxtail millet</name>
    <name type="synonym">Panicum italicum</name>
    <dbReference type="NCBI Taxonomy" id="4555"/>
    <lineage>
        <taxon>Eukaryota</taxon>
        <taxon>Viridiplantae</taxon>
        <taxon>Streptophyta</taxon>
        <taxon>Embryophyta</taxon>
        <taxon>Tracheophyta</taxon>
        <taxon>Spermatophyta</taxon>
        <taxon>Magnoliopsida</taxon>
        <taxon>Liliopsida</taxon>
        <taxon>Poales</taxon>
        <taxon>Poaceae</taxon>
        <taxon>PACMAD clade</taxon>
        <taxon>Panicoideae</taxon>
        <taxon>Panicodae</taxon>
        <taxon>Paniceae</taxon>
        <taxon>Cenchrinae</taxon>
        <taxon>Setaria</taxon>
    </lineage>
</organism>
<dbReference type="HOGENOM" id="CLU_028236_3_0_1"/>
<keyword evidence="6" id="KW-1185">Reference proteome</keyword>
<dbReference type="PANTHER" id="PTHR16517:SF50">
    <property type="entry name" value="TUBBY-LIKE F-BOX PROTEIN 7"/>
    <property type="match status" value="1"/>
</dbReference>
<feature type="region of interest" description="Disordered" evidence="3">
    <location>
        <begin position="382"/>
        <end position="401"/>
    </location>
</feature>
<dbReference type="Gramene" id="KQL14752">
    <property type="protein sequence ID" value="KQL14752"/>
    <property type="gene ID" value="SETIT_021669mg"/>
</dbReference>
<dbReference type="PROSITE" id="PS01200">
    <property type="entry name" value="TUB_1"/>
    <property type="match status" value="1"/>
</dbReference>
<dbReference type="SUPFAM" id="SSF54518">
    <property type="entry name" value="Tubby C-terminal domain-like"/>
    <property type="match status" value="1"/>
</dbReference>
<dbReference type="InterPro" id="IPR018066">
    <property type="entry name" value="Tubby_C_CS"/>
</dbReference>
<sequence length="548" mass="60205">MAPGVVVGSGGLGGRGARAGTSRSGRWLVCRAWGADEGERGGPRRGDLSIQLQSPFFSSAGRALFDAAVLGSLTPKLSSPRRLVATAVRWLDWGVVSSPHYKGHRRGVMYSFFFLDSRLVFSVNSFSSFLPCSLARFSSLLRSPLYSSPAPLAPIDLLPHLVSKLLDASGGRKSAPGRPTMVSWRRSASWLSSASRSSLGGAVGGEAKVTPEVGPAAQEEEEVDEERWSRLLPELLTEIVRRVDAGAERWPLRRDVVVCACVCRRWRDAAFSVVRPPLEGGRITFPSSLKQPGPRDAPMHCFIRRDKKNSTFSLYLSLTQALTDKGKFLLAARRFRQGAHTEYIISYDYDDLHPGSTSYVGKLRSDFLGTKFIIYDSQAPYNGAKPSRSRSSRRFTSKQISPQVSGGNYEVGQVTYKFNFLKSRGPRRMQCSIQCPVGQDTASDPSKEKTPAPCSLDLKNKAPRWHEHLQCWCLNFHGRVTVASVKNFQLVATAGSGGPWGVGDEETVILQFGKIEDDAFTMDYRQPLSAFQAFAICLTSFGTKLACE</sequence>
<feature type="domain" description="Tubby C-terminal" evidence="4">
    <location>
        <begin position="289"/>
        <end position="543"/>
    </location>
</feature>
<feature type="region of interest" description="Disordered" evidence="3">
    <location>
        <begin position="1"/>
        <end position="21"/>
    </location>
</feature>
<dbReference type="SUPFAM" id="SSF81383">
    <property type="entry name" value="F-box domain"/>
    <property type="match status" value="1"/>
</dbReference>
<dbReference type="Proteomes" id="UP000004995">
    <property type="component" value="Unassembled WGS sequence"/>
</dbReference>
<name>K3Z551_SETIT</name>
<proteinExistence type="inferred from homology"/>
<evidence type="ECO:0000259" key="4">
    <source>
        <dbReference type="Pfam" id="PF01167"/>
    </source>
</evidence>
<dbReference type="EMBL" id="AGNK02001602">
    <property type="status" value="NOT_ANNOTATED_CDS"/>
    <property type="molecule type" value="Genomic_DNA"/>
</dbReference>
<dbReference type="PANTHER" id="PTHR16517">
    <property type="entry name" value="TUBBY-RELATED"/>
    <property type="match status" value="1"/>
</dbReference>
<dbReference type="AlphaFoldDB" id="K3Z551"/>
<protein>
    <recommendedName>
        <fullName evidence="2">Tubby-like F-box protein</fullName>
    </recommendedName>
</protein>
<accession>K3Z551</accession>
<evidence type="ECO:0000256" key="3">
    <source>
        <dbReference type="SAM" id="MobiDB-lite"/>
    </source>
</evidence>
<dbReference type="PROSITE" id="PS01201">
    <property type="entry name" value="TUB_2"/>
    <property type="match status" value="1"/>
</dbReference>
<feature type="compositionally biased region" description="Gly residues" evidence="3">
    <location>
        <begin position="7"/>
        <end position="17"/>
    </location>
</feature>
<reference evidence="6" key="1">
    <citation type="journal article" date="2012" name="Nat. Biotechnol.">
        <title>Reference genome sequence of the model plant Setaria.</title>
        <authorList>
            <person name="Bennetzen J.L."/>
            <person name="Schmutz J."/>
            <person name="Wang H."/>
            <person name="Percifield R."/>
            <person name="Hawkins J."/>
            <person name="Pontaroli A.C."/>
            <person name="Estep M."/>
            <person name="Feng L."/>
            <person name="Vaughn J.N."/>
            <person name="Grimwood J."/>
            <person name="Jenkins J."/>
            <person name="Barry K."/>
            <person name="Lindquist E."/>
            <person name="Hellsten U."/>
            <person name="Deshpande S."/>
            <person name="Wang X."/>
            <person name="Wu X."/>
            <person name="Mitros T."/>
            <person name="Triplett J."/>
            <person name="Yang X."/>
            <person name="Ye C.Y."/>
            <person name="Mauro-Herrera M."/>
            <person name="Wang L."/>
            <person name="Li P."/>
            <person name="Sharma M."/>
            <person name="Sharma R."/>
            <person name="Ronald P.C."/>
            <person name="Panaud O."/>
            <person name="Kellogg E.A."/>
            <person name="Brutnell T.P."/>
            <person name="Doust A.N."/>
            <person name="Tuskan G.A."/>
            <person name="Rokhsar D."/>
            <person name="Devos K.M."/>
        </authorList>
    </citation>
    <scope>NUCLEOTIDE SEQUENCE [LARGE SCALE GENOMIC DNA]</scope>
    <source>
        <strain evidence="6">cv. Yugu1</strain>
    </source>
</reference>
<dbReference type="FunCoup" id="K3Z551">
    <property type="interactions" value="1344"/>
</dbReference>
<dbReference type="InterPro" id="IPR025659">
    <property type="entry name" value="Tubby-like_C"/>
</dbReference>
<reference evidence="5" key="2">
    <citation type="submission" date="2018-08" db="UniProtKB">
        <authorList>
            <consortium name="EnsemblPlants"/>
        </authorList>
    </citation>
    <scope>IDENTIFICATION</scope>
    <source>
        <strain evidence="5">Yugu1</strain>
    </source>
</reference>
<dbReference type="PRINTS" id="PR01573">
    <property type="entry name" value="SUPERTUBBY"/>
</dbReference>
<feature type="compositionally biased region" description="Basic residues" evidence="3">
    <location>
        <begin position="387"/>
        <end position="396"/>
    </location>
</feature>
<dbReference type="InParanoid" id="K3Z551"/>